<dbReference type="EMBL" id="JBBWUH010000008">
    <property type="protein sequence ID" value="KAK8159496.1"/>
    <property type="molecule type" value="Genomic_DNA"/>
</dbReference>
<keyword evidence="1" id="KW-1133">Transmembrane helix</keyword>
<gene>
    <name evidence="3" type="ORF">IWX90DRAFT_302020</name>
</gene>
<keyword evidence="2" id="KW-0732">Signal</keyword>
<reference evidence="3 4" key="1">
    <citation type="journal article" date="2022" name="G3 (Bethesda)">
        <title>Enemy or ally: a genomic approach to elucidate the lifestyle of Phyllosticta citrichinaensis.</title>
        <authorList>
            <person name="Buijs V.A."/>
            <person name="Groenewald J.Z."/>
            <person name="Haridas S."/>
            <person name="LaButti K.M."/>
            <person name="Lipzen A."/>
            <person name="Martin F.M."/>
            <person name="Barry K."/>
            <person name="Grigoriev I.V."/>
            <person name="Crous P.W."/>
            <person name="Seidl M.F."/>
        </authorList>
    </citation>
    <scope>NUCLEOTIDE SEQUENCE [LARGE SCALE GENOMIC DNA]</scope>
    <source>
        <strain evidence="3 4">CBS 129764</strain>
    </source>
</reference>
<protein>
    <submittedName>
        <fullName evidence="3">Uncharacterized protein</fullName>
    </submittedName>
</protein>
<dbReference type="Proteomes" id="UP001456524">
    <property type="component" value="Unassembled WGS sequence"/>
</dbReference>
<keyword evidence="1" id="KW-0472">Membrane</keyword>
<evidence type="ECO:0000313" key="3">
    <source>
        <dbReference type="EMBL" id="KAK8159496.1"/>
    </source>
</evidence>
<comment type="caution">
    <text evidence="3">The sequence shown here is derived from an EMBL/GenBank/DDBJ whole genome shotgun (WGS) entry which is preliminary data.</text>
</comment>
<feature type="chain" id="PRO_5045790663" evidence="2">
    <location>
        <begin position="20"/>
        <end position="354"/>
    </location>
</feature>
<keyword evidence="4" id="KW-1185">Reference proteome</keyword>
<evidence type="ECO:0000256" key="1">
    <source>
        <dbReference type="SAM" id="Phobius"/>
    </source>
</evidence>
<accession>A0ABR1XKZ9</accession>
<keyword evidence="1" id="KW-0812">Transmembrane</keyword>
<feature type="transmembrane region" description="Helical" evidence="1">
    <location>
        <begin position="305"/>
        <end position="330"/>
    </location>
</feature>
<organism evidence="3 4">
    <name type="scientific">Phyllosticta citrichinensis</name>
    <dbReference type="NCBI Taxonomy" id="1130410"/>
    <lineage>
        <taxon>Eukaryota</taxon>
        <taxon>Fungi</taxon>
        <taxon>Dikarya</taxon>
        <taxon>Ascomycota</taxon>
        <taxon>Pezizomycotina</taxon>
        <taxon>Dothideomycetes</taxon>
        <taxon>Dothideomycetes incertae sedis</taxon>
        <taxon>Botryosphaeriales</taxon>
        <taxon>Phyllostictaceae</taxon>
        <taxon>Phyllosticta</taxon>
    </lineage>
</organism>
<sequence>MRLRSALLGGLLLLGHAAAAFSPTRHGPSNLVKRDFIQKEMARWMIEFLHIDPEADQAQNPPVKRQAPQNATADIPQQFELDTKAACDTAMMRAAMRNVDPSGLAVCYNLPVFDNSTGRFQAELRLYNVTAPFDPWTGTEAKSISMTLSYADATVQEQTDRNSNAAKRDVSLPLSWPPIKASVFEVGKSLAPRANGPEQIKVITYVGQINSNSIIQAKTSDDLKRYLTPRVNVTARRPVDNKVVSSDLAVDKASFLTGVFSDRSAGNETISGEQAAIVANSVSFLMPGQRLAPLQVPGITIPLPLLTPVGLVVTLVWSVLFVATVTYGTYQRIRFREQYRRRLKMQQASSFSRI</sequence>
<name>A0ABR1XKZ9_9PEZI</name>
<evidence type="ECO:0000313" key="4">
    <source>
        <dbReference type="Proteomes" id="UP001456524"/>
    </source>
</evidence>
<feature type="signal peptide" evidence="2">
    <location>
        <begin position="1"/>
        <end position="19"/>
    </location>
</feature>
<proteinExistence type="predicted"/>
<evidence type="ECO:0000256" key="2">
    <source>
        <dbReference type="SAM" id="SignalP"/>
    </source>
</evidence>